<dbReference type="CDD" id="cd09278">
    <property type="entry name" value="RNase_HI_prokaryote_like"/>
    <property type="match status" value="1"/>
</dbReference>
<dbReference type="EC" id="3.1.26.4" evidence="5"/>
<dbReference type="InterPro" id="IPR036397">
    <property type="entry name" value="RNaseH_sf"/>
</dbReference>
<dbReference type="PANTHER" id="PTHR10642">
    <property type="entry name" value="RIBONUCLEASE H1"/>
    <property type="match status" value="1"/>
</dbReference>
<keyword evidence="10" id="KW-0460">Magnesium</keyword>
<dbReference type="PANTHER" id="PTHR10642:SF26">
    <property type="entry name" value="RIBONUCLEASE H1"/>
    <property type="match status" value="1"/>
</dbReference>
<keyword evidence="7" id="KW-0479">Metal-binding</keyword>
<evidence type="ECO:0000313" key="12">
    <source>
        <dbReference type="EMBL" id="RHK39145.1"/>
    </source>
</evidence>
<evidence type="ECO:0000256" key="4">
    <source>
        <dbReference type="ARBA" id="ARBA00011245"/>
    </source>
</evidence>
<evidence type="ECO:0000256" key="5">
    <source>
        <dbReference type="ARBA" id="ARBA00012180"/>
    </source>
</evidence>
<dbReference type="EMBL" id="QRQO01000006">
    <property type="protein sequence ID" value="RHN16143.1"/>
    <property type="molecule type" value="Genomic_DNA"/>
</dbReference>
<evidence type="ECO:0000256" key="9">
    <source>
        <dbReference type="ARBA" id="ARBA00022801"/>
    </source>
</evidence>
<comment type="cofactor">
    <cofactor evidence="2">
        <name>Mg(2+)</name>
        <dbReference type="ChEBI" id="CHEBI:18420"/>
    </cofactor>
</comment>
<dbReference type="GO" id="GO:0003676">
    <property type="term" value="F:nucleic acid binding"/>
    <property type="evidence" value="ECO:0007669"/>
    <property type="project" value="InterPro"/>
</dbReference>
<evidence type="ECO:0000256" key="10">
    <source>
        <dbReference type="ARBA" id="ARBA00022842"/>
    </source>
</evidence>
<dbReference type="GO" id="GO:0004523">
    <property type="term" value="F:RNA-DNA hybrid ribonuclease activity"/>
    <property type="evidence" value="ECO:0007669"/>
    <property type="project" value="UniProtKB-EC"/>
</dbReference>
<dbReference type="EMBL" id="QRNJ01000028">
    <property type="protein sequence ID" value="RHK39145.1"/>
    <property type="molecule type" value="Genomic_DNA"/>
</dbReference>
<feature type="domain" description="RNase H type-1" evidence="11">
    <location>
        <begin position="3"/>
        <end position="134"/>
    </location>
</feature>
<comment type="caution">
    <text evidence="13">The sequence shown here is derived from an EMBL/GenBank/DDBJ whole genome shotgun (WGS) entry which is preliminary data.</text>
</comment>
<dbReference type="GO" id="GO:0043137">
    <property type="term" value="P:DNA replication, removal of RNA primer"/>
    <property type="evidence" value="ECO:0007669"/>
    <property type="project" value="TreeGrafter"/>
</dbReference>
<dbReference type="RefSeq" id="WP_118314539.1">
    <property type="nucleotide sequence ID" value="NZ_QRNJ01000028.1"/>
</dbReference>
<gene>
    <name evidence="12" type="ORF">DW068_08270</name>
    <name evidence="13" type="ORF">DWZ29_03285</name>
</gene>
<comment type="subunit">
    <text evidence="4">Monomer.</text>
</comment>
<organism evidence="13 15">
    <name type="scientific">Anaerobutyricum hallii</name>
    <dbReference type="NCBI Taxonomy" id="39488"/>
    <lineage>
        <taxon>Bacteria</taxon>
        <taxon>Bacillati</taxon>
        <taxon>Bacillota</taxon>
        <taxon>Clostridia</taxon>
        <taxon>Lachnospirales</taxon>
        <taxon>Lachnospiraceae</taxon>
        <taxon>Anaerobutyricum</taxon>
    </lineage>
</organism>
<comment type="similarity">
    <text evidence="3">Belongs to the RNase H family.</text>
</comment>
<evidence type="ECO:0000313" key="15">
    <source>
        <dbReference type="Proteomes" id="UP000283700"/>
    </source>
</evidence>
<dbReference type="InterPro" id="IPR012337">
    <property type="entry name" value="RNaseH-like_sf"/>
</dbReference>
<name>A0A415UDI2_9FIRM</name>
<evidence type="ECO:0000256" key="1">
    <source>
        <dbReference type="ARBA" id="ARBA00000077"/>
    </source>
</evidence>
<dbReference type="Proteomes" id="UP000283700">
    <property type="component" value="Unassembled WGS sequence"/>
</dbReference>
<dbReference type="Gene3D" id="3.30.420.10">
    <property type="entry name" value="Ribonuclease H-like superfamily/Ribonuclease H"/>
    <property type="match status" value="1"/>
</dbReference>
<dbReference type="InterPro" id="IPR002156">
    <property type="entry name" value="RNaseH_domain"/>
</dbReference>
<keyword evidence="6" id="KW-0540">Nuclease</keyword>
<evidence type="ECO:0000256" key="7">
    <source>
        <dbReference type="ARBA" id="ARBA00022723"/>
    </source>
</evidence>
<dbReference type="Pfam" id="PF00075">
    <property type="entry name" value="RNase_H"/>
    <property type="match status" value="1"/>
</dbReference>
<dbReference type="InterPro" id="IPR050092">
    <property type="entry name" value="RNase_H"/>
</dbReference>
<evidence type="ECO:0000256" key="8">
    <source>
        <dbReference type="ARBA" id="ARBA00022759"/>
    </source>
</evidence>
<accession>A0A415UDI2</accession>
<dbReference type="PROSITE" id="PS50879">
    <property type="entry name" value="RNASE_H_1"/>
    <property type="match status" value="1"/>
</dbReference>
<evidence type="ECO:0000313" key="14">
    <source>
        <dbReference type="Proteomes" id="UP000283497"/>
    </source>
</evidence>
<keyword evidence="9" id="KW-0378">Hydrolase</keyword>
<reference evidence="14 15" key="1">
    <citation type="submission" date="2018-08" db="EMBL/GenBank/DDBJ databases">
        <title>A genome reference for cultivated species of the human gut microbiota.</title>
        <authorList>
            <person name="Zou Y."/>
            <person name="Xue W."/>
            <person name="Luo G."/>
        </authorList>
    </citation>
    <scope>NUCLEOTIDE SEQUENCE [LARGE SCALE GENOMIC DNA]</scope>
    <source>
        <strain evidence="13 15">AF31-17AC</strain>
        <strain evidence="12 14">AF45-14BH</strain>
    </source>
</reference>
<dbReference type="SUPFAM" id="SSF53098">
    <property type="entry name" value="Ribonuclease H-like"/>
    <property type="match status" value="1"/>
</dbReference>
<sequence length="285" mass="32947">MRAIYDYIIYTDGGCECNPGGRGGYGAVIINNNTGELTDISGGFRSTTNNRMEVMAVIKALEKIEKDTHIQLFSDSQYVIKTMNGMFRKKKNIDLWKKLDKLAVAFKIEWNWVKGHNGNTYNERCDTLCQEAMTLPELEEDVGYMNTDSVPEQSDTVAQSLEKYNMYPDCSDVESYQEKYLVNPICAKLICQFYKQNRKKFRDYVGLRTDGTDFWSRKKKNAIMDIKEYSTDIWDIIVDHFAETKYQMMCIRWCARGLALGDAIKKVQVDMEVAENCLANKKRNM</sequence>
<keyword evidence="8" id="KW-0255">Endonuclease</keyword>
<dbReference type="Proteomes" id="UP000283497">
    <property type="component" value="Unassembled WGS sequence"/>
</dbReference>
<dbReference type="GO" id="GO:0046872">
    <property type="term" value="F:metal ion binding"/>
    <property type="evidence" value="ECO:0007669"/>
    <property type="project" value="UniProtKB-KW"/>
</dbReference>
<dbReference type="InterPro" id="IPR022892">
    <property type="entry name" value="RNaseHI"/>
</dbReference>
<evidence type="ECO:0000256" key="2">
    <source>
        <dbReference type="ARBA" id="ARBA00001946"/>
    </source>
</evidence>
<proteinExistence type="inferred from homology"/>
<evidence type="ECO:0000256" key="3">
    <source>
        <dbReference type="ARBA" id="ARBA00005300"/>
    </source>
</evidence>
<evidence type="ECO:0000259" key="11">
    <source>
        <dbReference type="PROSITE" id="PS50879"/>
    </source>
</evidence>
<comment type="catalytic activity">
    <reaction evidence="1">
        <text>Endonucleolytic cleavage to 5'-phosphomonoester.</text>
        <dbReference type="EC" id="3.1.26.4"/>
    </reaction>
</comment>
<protein>
    <recommendedName>
        <fullName evidence="5">ribonuclease H</fullName>
        <ecNumber evidence="5">3.1.26.4</ecNumber>
    </recommendedName>
</protein>
<dbReference type="AlphaFoldDB" id="A0A415UDI2"/>
<evidence type="ECO:0000256" key="6">
    <source>
        <dbReference type="ARBA" id="ARBA00022722"/>
    </source>
</evidence>
<evidence type="ECO:0000313" key="13">
    <source>
        <dbReference type="EMBL" id="RHN16143.1"/>
    </source>
</evidence>